<name>A0A9P7R8H8_9PEZI</name>
<sequence length="13" mass="1508">MSSTESRRKPSQN</sequence>
<evidence type="ECO:0000313" key="1">
    <source>
        <dbReference type="EMBL" id="KAG7051555.1"/>
    </source>
</evidence>
<organism evidence="1 2">
    <name type="scientific">Colletotrichum scovillei</name>
    <dbReference type="NCBI Taxonomy" id="1209932"/>
    <lineage>
        <taxon>Eukaryota</taxon>
        <taxon>Fungi</taxon>
        <taxon>Dikarya</taxon>
        <taxon>Ascomycota</taxon>
        <taxon>Pezizomycotina</taxon>
        <taxon>Sordariomycetes</taxon>
        <taxon>Hypocreomycetidae</taxon>
        <taxon>Glomerellales</taxon>
        <taxon>Glomerellaceae</taxon>
        <taxon>Colletotrichum</taxon>
        <taxon>Colletotrichum acutatum species complex</taxon>
    </lineage>
</organism>
<evidence type="ECO:0000313" key="2">
    <source>
        <dbReference type="Proteomes" id="UP000699042"/>
    </source>
</evidence>
<reference evidence="1" key="1">
    <citation type="submission" date="2021-05" db="EMBL/GenBank/DDBJ databases">
        <title>Comparative genomics of three Colletotrichum scovillei strains and genetic complementation revealed genes involved fungal growth and virulence on chili pepper.</title>
        <authorList>
            <person name="Hsieh D.-K."/>
            <person name="Chuang S.-C."/>
            <person name="Chen C.-Y."/>
            <person name="Chao Y.-T."/>
            <person name="Lu M.-Y.J."/>
            <person name="Lee M.-H."/>
            <person name="Shih M.-C."/>
        </authorList>
    </citation>
    <scope>NUCLEOTIDE SEQUENCE</scope>
    <source>
        <strain evidence="1">Coll-153</strain>
    </source>
</reference>
<accession>A0A9P7R8H8</accession>
<proteinExistence type="predicted"/>
<dbReference type="Proteomes" id="UP000699042">
    <property type="component" value="Unassembled WGS sequence"/>
</dbReference>
<gene>
    <name evidence="1" type="ORF">JMJ77_002173</name>
</gene>
<keyword evidence="2" id="KW-1185">Reference proteome</keyword>
<dbReference type="EMBL" id="JAESDN010000004">
    <property type="protein sequence ID" value="KAG7051555.1"/>
    <property type="molecule type" value="Genomic_DNA"/>
</dbReference>
<protein>
    <submittedName>
        <fullName evidence="1">Uncharacterized protein</fullName>
    </submittedName>
</protein>
<comment type="caution">
    <text evidence="1">The sequence shown here is derived from an EMBL/GenBank/DDBJ whole genome shotgun (WGS) entry which is preliminary data.</text>
</comment>